<organism evidence="1 2">
    <name type="scientific">Piloderma croceum (strain F 1598)</name>
    <dbReference type="NCBI Taxonomy" id="765440"/>
    <lineage>
        <taxon>Eukaryota</taxon>
        <taxon>Fungi</taxon>
        <taxon>Dikarya</taxon>
        <taxon>Basidiomycota</taxon>
        <taxon>Agaricomycotina</taxon>
        <taxon>Agaricomycetes</taxon>
        <taxon>Agaricomycetidae</taxon>
        <taxon>Atheliales</taxon>
        <taxon>Atheliaceae</taxon>
        <taxon>Piloderma</taxon>
    </lineage>
</organism>
<keyword evidence="2" id="KW-1185">Reference proteome</keyword>
<proteinExistence type="predicted"/>
<protein>
    <submittedName>
        <fullName evidence="1">Uncharacterized protein</fullName>
    </submittedName>
</protein>
<dbReference type="AlphaFoldDB" id="A0A0C3FH74"/>
<reference evidence="2" key="2">
    <citation type="submission" date="2015-01" db="EMBL/GenBank/DDBJ databases">
        <title>Evolutionary Origins and Diversification of the Mycorrhizal Mutualists.</title>
        <authorList>
            <consortium name="DOE Joint Genome Institute"/>
            <consortium name="Mycorrhizal Genomics Consortium"/>
            <person name="Kohler A."/>
            <person name="Kuo A."/>
            <person name="Nagy L.G."/>
            <person name="Floudas D."/>
            <person name="Copeland A."/>
            <person name="Barry K.W."/>
            <person name="Cichocki N."/>
            <person name="Veneault-Fourrey C."/>
            <person name="LaButti K."/>
            <person name="Lindquist E.A."/>
            <person name="Lipzen A."/>
            <person name="Lundell T."/>
            <person name="Morin E."/>
            <person name="Murat C."/>
            <person name="Riley R."/>
            <person name="Ohm R."/>
            <person name="Sun H."/>
            <person name="Tunlid A."/>
            <person name="Henrissat B."/>
            <person name="Grigoriev I.V."/>
            <person name="Hibbett D.S."/>
            <person name="Martin F."/>
        </authorList>
    </citation>
    <scope>NUCLEOTIDE SEQUENCE [LARGE SCALE GENOMIC DNA]</scope>
    <source>
        <strain evidence="2">F 1598</strain>
    </source>
</reference>
<dbReference type="Proteomes" id="UP000054166">
    <property type="component" value="Unassembled WGS sequence"/>
</dbReference>
<evidence type="ECO:0000313" key="1">
    <source>
        <dbReference type="EMBL" id="KIM79151.1"/>
    </source>
</evidence>
<dbReference type="InParanoid" id="A0A0C3FH74"/>
<dbReference type="HOGENOM" id="CLU_2197943_0_0_1"/>
<sequence>MAFHVVAAGLRPMDEVKSKRHYKQTLEVNENCRARRNVSFFHKNEIWKQELQMAVETGVVFQPNGRGRDPWIKAGRYRLVKSKWHWVKLTAEEWKAIGRPPRRPGLFF</sequence>
<gene>
    <name evidence="1" type="ORF">PILCRDRAFT_90272</name>
</gene>
<accession>A0A0C3FH74</accession>
<dbReference type="EMBL" id="KN833011">
    <property type="protein sequence ID" value="KIM79151.1"/>
    <property type="molecule type" value="Genomic_DNA"/>
</dbReference>
<evidence type="ECO:0000313" key="2">
    <source>
        <dbReference type="Proteomes" id="UP000054166"/>
    </source>
</evidence>
<reference evidence="1 2" key="1">
    <citation type="submission" date="2014-04" db="EMBL/GenBank/DDBJ databases">
        <authorList>
            <consortium name="DOE Joint Genome Institute"/>
            <person name="Kuo A."/>
            <person name="Tarkka M."/>
            <person name="Buscot F."/>
            <person name="Kohler A."/>
            <person name="Nagy L.G."/>
            <person name="Floudas D."/>
            <person name="Copeland A."/>
            <person name="Barry K.W."/>
            <person name="Cichocki N."/>
            <person name="Veneault-Fourrey C."/>
            <person name="LaButti K."/>
            <person name="Lindquist E.A."/>
            <person name="Lipzen A."/>
            <person name="Lundell T."/>
            <person name="Morin E."/>
            <person name="Murat C."/>
            <person name="Sun H."/>
            <person name="Tunlid A."/>
            <person name="Henrissat B."/>
            <person name="Grigoriev I.V."/>
            <person name="Hibbett D.S."/>
            <person name="Martin F."/>
            <person name="Nordberg H.P."/>
            <person name="Cantor M.N."/>
            <person name="Hua S.X."/>
        </authorList>
    </citation>
    <scope>NUCLEOTIDE SEQUENCE [LARGE SCALE GENOMIC DNA]</scope>
    <source>
        <strain evidence="1 2">F 1598</strain>
    </source>
</reference>
<name>A0A0C3FH74_PILCF</name>